<feature type="region of interest" description="Disordered" evidence="6">
    <location>
        <begin position="350"/>
        <end position="391"/>
    </location>
</feature>
<feature type="compositionally biased region" description="Low complexity" evidence="6">
    <location>
        <begin position="364"/>
        <end position="381"/>
    </location>
</feature>
<organism evidence="8 9">
    <name type="scientific">Mesorhizobium salmacidum</name>
    <dbReference type="NCBI Taxonomy" id="3015171"/>
    <lineage>
        <taxon>Bacteria</taxon>
        <taxon>Pseudomonadati</taxon>
        <taxon>Pseudomonadota</taxon>
        <taxon>Alphaproteobacteria</taxon>
        <taxon>Hyphomicrobiales</taxon>
        <taxon>Phyllobacteriaceae</taxon>
        <taxon>Mesorhizobium</taxon>
    </lineage>
</organism>
<feature type="transmembrane region" description="Helical" evidence="7">
    <location>
        <begin position="249"/>
        <end position="267"/>
    </location>
</feature>
<dbReference type="InterPro" id="IPR007688">
    <property type="entry name" value="Conjugal_tfr_TrbL/VirB6"/>
</dbReference>
<sequence>MGIISTVAHTIDGALVDYAETIFVGVADPIRTLLAAVALIALLFIAVNHITQFKPVNYSIYLLWGLRYILIYSFATMWVNFHGIYTVLVDVPSDYTAIMLRGAAKQIPTKNKNVLDPERITDTYSAMDEFAHAIFEISGHYLSNIPVFKVGKALRNVFMGVLILIVGAFFTAACAIIVLIAKVGFAVSISLAPLAIIMLMMPQTRQHFESWTRFTMGFVIVPLLTSALMTVVLYVAAQILANDEGGFEFPTIMIAVTVLLFMVPTMASTLASASVSAVGAGAVGAVAGMAKSAHNSLRASNRWLADGAMAASTARGAGASVGGATMSAVRSMHQSAHVRRQRWDDFLARGMIGHSSPKPGGRGAAADSSSGGASRSDGNGALSPEQANLYR</sequence>
<comment type="similarity">
    <text evidence="2">Belongs to the TrbL/VirB6 family.</text>
</comment>
<evidence type="ECO:0000256" key="7">
    <source>
        <dbReference type="SAM" id="Phobius"/>
    </source>
</evidence>
<feature type="transmembrane region" description="Helical" evidence="7">
    <location>
        <begin position="185"/>
        <end position="202"/>
    </location>
</feature>
<proteinExistence type="inferred from homology"/>
<keyword evidence="4 7" id="KW-1133">Transmembrane helix</keyword>
<accession>A0ABU8L1H3</accession>
<evidence type="ECO:0000256" key="4">
    <source>
        <dbReference type="ARBA" id="ARBA00022989"/>
    </source>
</evidence>
<feature type="transmembrane region" description="Helical" evidence="7">
    <location>
        <begin position="157"/>
        <end position="180"/>
    </location>
</feature>
<dbReference type="EMBL" id="JAPYKS010000018">
    <property type="protein sequence ID" value="MEI9411540.1"/>
    <property type="molecule type" value="Genomic_DNA"/>
</dbReference>
<protein>
    <submittedName>
        <fullName evidence="8">Type IV secretion system protein</fullName>
    </submittedName>
</protein>
<evidence type="ECO:0000256" key="2">
    <source>
        <dbReference type="ARBA" id="ARBA00007802"/>
    </source>
</evidence>
<reference evidence="8 9" key="1">
    <citation type="submission" date="2022-12" db="EMBL/GenBank/DDBJ databases">
        <authorList>
            <person name="Muema E."/>
        </authorList>
    </citation>
    <scope>NUCLEOTIDE SEQUENCE [LARGE SCALE GENOMIC DNA]</scope>
    <source>
        <strain evidence="9">1326</strain>
    </source>
</reference>
<comment type="subcellular location">
    <subcellularLocation>
        <location evidence="1">Membrane</location>
        <topology evidence="1">Multi-pass membrane protein</topology>
    </subcellularLocation>
</comment>
<evidence type="ECO:0000256" key="6">
    <source>
        <dbReference type="SAM" id="MobiDB-lite"/>
    </source>
</evidence>
<dbReference type="RefSeq" id="WP_051442808.1">
    <property type="nucleotide sequence ID" value="NZ_JAPYKS010000018.1"/>
</dbReference>
<keyword evidence="3 7" id="KW-0812">Transmembrane</keyword>
<evidence type="ECO:0000313" key="9">
    <source>
        <dbReference type="Proteomes" id="UP001387293"/>
    </source>
</evidence>
<comment type="caution">
    <text evidence="8">The sequence shown here is derived from an EMBL/GenBank/DDBJ whole genome shotgun (WGS) entry which is preliminary data.</text>
</comment>
<feature type="transmembrane region" description="Helical" evidence="7">
    <location>
        <begin position="60"/>
        <end position="81"/>
    </location>
</feature>
<feature type="transmembrane region" description="Helical" evidence="7">
    <location>
        <begin position="30"/>
        <end position="48"/>
    </location>
</feature>
<keyword evidence="9" id="KW-1185">Reference proteome</keyword>
<evidence type="ECO:0000313" key="8">
    <source>
        <dbReference type="EMBL" id="MEI9411540.1"/>
    </source>
</evidence>
<evidence type="ECO:0000256" key="1">
    <source>
        <dbReference type="ARBA" id="ARBA00004141"/>
    </source>
</evidence>
<gene>
    <name evidence="8" type="ORF">O7A60_22605</name>
</gene>
<evidence type="ECO:0000256" key="3">
    <source>
        <dbReference type="ARBA" id="ARBA00022692"/>
    </source>
</evidence>
<dbReference type="Pfam" id="PF04610">
    <property type="entry name" value="TrbL"/>
    <property type="match status" value="1"/>
</dbReference>
<keyword evidence="5 7" id="KW-0472">Membrane</keyword>
<evidence type="ECO:0000256" key="5">
    <source>
        <dbReference type="ARBA" id="ARBA00023136"/>
    </source>
</evidence>
<dbReference type="Proteomes" id="UP001387293">
    <property type="component" value="Unassembled WGS sequence"/>
</dbReference>
<name>A0ABU8L1H3_9HYPH</name>
<feature type="transmembrane region" description="Helical" evidence="7">
    <location>
        <begin position="214"/>
        <end position="237"/>
    </location>
</feature>